<protein>
    <submittedName>
        <fullName evidence="1">Uncharacterized protein</fullName>
    </submittedName>
</protein>
<proteinExistence type="predicted"/>
<keyword evidence="2" id="KW-1185">Reference proteome</keyword>
<dbReference type="Proteomes" id="UP000263900">
    <property type="component" value="Chromosome"/>
</dbReference>
<dbReference type="AlphaFoldDB" id="A0A3B7MRZ1"/>
<organism evidence="1 2">
    <name type="scientific">Paraflavitalea soli</name>
    <dbReference type="NCBI Taxonomy" id="2315862"/>
    <lineage>
        <taxon>Bacteria</taxon>
        <taxon>Pseudomonadati</taxon>
        <taxon>Bacteroidota</taxon>
        <taxon>Chitinophagia</taxon>
        <taxon>Chitinophagales</taxon>
        <taxon>Chitinophagaceae</taxon>
        <taxon>Paraflavitalea</taxon>
    </lineage>
</organism>
<dbReference type="RefSeq" id="WP_119052484.1">
    <property type="nucleotide sequence ID" value="NZ_CP032157.1"/>
</dbReference>
<evidence type="ECO:0000313" key="1">
    <source>
        <dbReference type="EMBL" id="AXY76607.1"/>
    </source>
</evidence>
<sequence>MSKTISQPSLLICILMDLIGYASYALPGLGELGDIIWAPVSAIIFYRMFGGWKGAFGGLFNFVEEILPGLDFIPSFTIMWVWQRGKKPAVVSRQS</sequence>
<accession>A0A3B7MRZ1</accession>
<gene>
    <name evidence="1" type="ORF">D3H65_22545</name>
</gene>
<dbReference type="EMBL" id="CP032157">
    <property type="protein sequence ID" value="AXY76607.1"/>
    <property type="molecule type" value="Genomic_DNA"/>
</dbReference>
<evidence type="ECO:0000313" key="2">
    <source>
        <dbReference type="Proteomes" id="UP000263900"/>
    </source>
</evidence>
<reference evidence="1 2" key="1">
    <citation type="submission" date="2018-09" db="EMBL/GenBank/DDBJ databases">
        <title>Genome sequencing of strain 6GH32-13.</title>
        <authorList>
            <person name="Weon H.-Y."/>
            <person name="Heo J."/>
            <person name="Kwon S.-W."/>
        </authorList>
    </citation>
    <scope>NUCLEOTIDE SEQUENCE [LARGE SCALE GENOMIC DNA]</scope>
    <source>
        <strain evidence="1 2">5GH32-13</strain>
    </source>
</reference>
<dbReference type="OrthoDB" id="1144067at2"/>
<dbReference type="KEGG" id="pseg:D3H65_22545"/>
<name>A0A3B7MRZ1_9BACT</name>